<organism evidence="1">
    <name type="scientific">Parasteatoda tepidariorum</name>
    <name type="common">Common house spider</name>
    <name type="synonym">Achaearanea tepidariorum</name>
    <dbReference type="NCBI Taxonomy" id="114398"/>
    <lineage>
        <taxon>Eukaryota</taxon>
        <taxon>Metazoa</taxon>
        <taxon>Ecdysozoa</taxon>
        <taxon>Arthropoda</taxon>
        <taxon>Chelicerata</taxon>
        <taxon>Arachnida</taxon>
        <taxon>Araneae</taxon>
        <taxon>Araneomorphae</taxon>
        <taxon>Entelegynae</taxon>
        <taxon>Araneoidea</taxon>
        <taxon>Theridiidae</taxon>
        <taxon>Parasteatoda</taxon>
    </lineage>
</organism>
<keyword evidence="1" id="KW-0830">Ubiquinone</keyword>
<dbReference type="GO" id="GO:0032259">
    <property type="term" value="P:methylation"/>
    <property type="evidence" value="ECO:0007669"/>
    <property type="project" value="UniProtKB-KW"/>
</dbReference>
<evidence type="ECO:0000313" key="1">
    <source>
        <dbReference type="EMBL" id="LAA11907.1"/>
    </source>
</evidence>
<accession>A0A2L2YV53</accession>
<proteinExistence type="evidence at transcript level"/>
<keyword evidence="1" id="KW-0808">Transferase</keyword>
<dbReference type="AlphaFoldDB" id="A0A2L2YV53"/>
<name>A0A2L2YV53_PARTP</name>
<reference evidence="1" key="1">
    <citation type="journal article" date="2016" name="Mol. Ecol. Resour.">
        <title>Evaluation of the impact of RNA preservation methods of spiders for de novo transcriptome assembly.</title>
        <authorList>
            <person name="Kono N."/>
            <person name="Nakamura H."/>
            <person name="Ito Y."/>
            <person name="Tomita M."/>
            <person name="Arakawa K."/>
        </authorList>
    </citation>
    <scope>NUCLEOTIDE SEQUENCE</scope>
    <source>
        <tissue evidence="1">Whole body</tissue>
    </source>
</reference>
<protein>
    <submittedName>
        <fullName evidence="1">3-demethylubiquinone-9 3-methyltransferase</fullName>
    </submittedName>
</protein>
<sequence>MKLSNLRVFLPRQTVTEDLIAVRETAEFYKNLLNASVKVVEAEFRLKMAA</sequence>
<dbReference type="GO" id="GO:0008168">
    <property type="term" value="F:methyltransferase activity"/>
    <property type="evidence" value="ECO:0007669"/>
    <property type="project" value="UniProtKB-KW"/>
</dbReference>
<keyword evidence="1" id="KW-0489">Methyltransferase</keyword>
<dbReference type="EMBL" id="IAAA01065891">
    <property type="protein sequence ID" value="LAA11907.1"/>
    <property type="molecule type" value="mRNA"/>
</dbReference>